<dbReference type="InterPro" id="IPR041332">
    <property type="entry name" value="Pan3_CK"/>
</dbReference>
<dbReference type="InterPro" id="IPR000719">
    <property type="entry name" value="Prot_kinase_dom"/>
</dbReference>
<dbReference type="AlphaFoldDB" id="A0A0X3NX77"/>
<evidence type="ECO:0000256" key="5">
    <source>
        <dbReference type="ARBA" id="ARBA00022840"/>
    </source>
</evidence>
<dbReference type="PANTHER" id="PTHR12272:SF11">
    <property type="entry name" value="PAN2-PAN3 DEADENYLATION COMPLEX SUBUNIT PAN3"/>
    <property type="match status" value="1"/>
</dbReference>
<protein>
    <submittedName>
        <fullName evidence="8">PAB-dependent poly(A)-specific ribonuclease subunit PAN3</fullName>
    </submittedName>
</protein>
<feature type="domain" description="Protein kinase" evidence="7">
    <location>
        <begin position="306"/>
        <end position="630"/>
    </location>
</feature>
<comment type="subcellular location">
    <subcellularLocation>
        <location evidence="1">Cytoplasm</location>
    </subcellularLocation>
</comment>
<keyword evidence="4" id="KW-0547">Nucleotide-binding</keyword>
<sequence>MTNYFPSGIRASGFPPRFPFPPSGVNNSEYPDVSTLSISLANACLSPSSNASDPLQRFTQARSFGSMVSGNNQFGQQSNANNNSWLDRSSILSHLAETGASLNSTALEGKLHGTPQDELIKTAFLANRLSGRGNNSDLLLDMKPNPIPGRHFSGGRPVIDADGFNPLSNASSNESKVQDHLNHFPSLSSRHLTADEGVTIGFPNNSPSNLPLPSFYHLSDDPHPKTSVSDNFAANTWLVNPPAPSDSGAHLRTGRVHEIKVKVIPERAMTTSYMDQALRQDLHNKLKASLLTPSENSKFPTALGAYDTVTPIEASSNPRVSEALGFPTQCFRAWSPRLAAPVLLRRVVLPKSAPPLPNEAYYLAKQLCDFEHPCVVHLRDVFPTNDFSDNSLIFVYDYWPCSTTLQSLHLSGSPKSSSVHHFAQSSNSNESPKLDLLPEKTAWMYLVQLTQALRFTHKQANRSIGMLHPSKILVQDRNRLLINCFGLRDILTHNPAADTVAQEKLADFVALGKLMLTVIFGTTSAIQRPNAIQLISQVYKKELANLISDLLAGTFASVDTLTMVTAPYAYDHLASLYSFNDFLEQQLLREMECERLFRLICKLNSVVERNDVKRPDRSAPAWSETGDRYMLKLFRDFVFHQVDQCGAAHLDLAHIVNSLNKVESASPEKLCLVSRDGQRVIIASFAEVRQWLDNSFATLVEEHRRSLFEQQMDQQRQLDQSVAAGEAVDGTTAVGPTLEGAISLTVTNTSSGVAEDSKEAA</sequence>
<evidence type="ECO:0000256" key="2">
    <source>
        <dbReference type="ARBA" id="ARBA00022490"/>
    </source>
</evidence>
<dbReference type="GO" id="GO:0005524">
    <property type="term" value="F:ATP binding"/>
    <property type="evidence" value="ECO:0007669"/>
    <property type="project" value="UniProtKB-KW"/>
</dbReference>
<evidence type="ECO:0000256" key="1">
    <source>
        <dbReference type="ARBA" id="ARBA00004496"/>
    </source>
</evidence>
<dbReference type="PANTHER" id="PTHR12272">
    <property type="entry name" value="DEADENYLATION COMPLEX SUBUNIT PAN3"/>
    <property type="match status" value="1"/>
</dbReference>
<evidence type="ECO:0000256" key="3">
    <source>
        <dbReference type="ARBA" id="ARBA00022664"/>
    </source>
</evidence>
<dbReference type="Gene3D" id="1.20.5.5160">
    <property type="match status" value="1"/>
</dbReference>
<dbReference type="GO" id="GO:0000289">
    <property type="term" value="P:nuclear-transcribed mRNA poly(A) tail shortening"/>
    <property type="evidence" value="ECO:0007669"/>
    <property type="project" value="InterPro"/>
</dbReference>
<dbReference type="EMBL" id="GEEE01019475">
    <property type="protein sequence ID" value="JAP43750.1"/>
    <property type="molecule type" value="Transcribed_RNA"/>
</dbReference>
<dbReference type="InterPro" id="IPR030844">
    <property type="entry name" value="PAN3"/>
</dbReference>
<proteinExistence type="predicted"/>
<organism evidence="8">
    <name type="scientific">Schistocephalus solidus</name>
    <name type="common">Tapeworm</name>
    <dbReference type="NCBI Taxonomy" id="70667"/>
    <lineage>
        <taxon>Eukaryota</taxon>
        <taxon>Metazoa</taxon>
        <taxon>Spiralia</taxon>
        <taxon>Lophotrochozoa</taxon>
        <taxon>Platyhelminthes</taxon>
        <taxon>Cestoda</taxon>
        <taxon>Eucestoda</taxon>
        <taxon>Diphyllobothriidea</taxon>
        <taxon>Diphyllobothriidae</taxon>
        <taxon>Schistocephalus</taxon>
    </lineage>
</organism>
<evidence type="ECO:0000313" key="8">
    <source>
        <dbReference type="EMBL" id="JAP43750.1"/>
    </source>
</evidence>
<reference evidence="8" key="1">
    <citation type="submission" date="2016-01" db="EMBL/GenBank/DDBJ databases">
        <title>Reference transcriptome for the parasite Schistocephalus solidus: insights into the molecular evolution of parasitism.</title>
        <authorList>
            <person name="Hebert F.O."/>
            <person name="Grambauer S."/>
            <person name="Barber I."/>
            <person name="Landry C.R."/>
            <person name="Aubin-Horth N."/>
        </authorList>
    </citation>
    <scope>NUCLEOTIDE SEQUENCE</scope>
</reference>
<dbReference type="SUPFAM" id="SSF56112">
    <property type="entry name" value="Protein kinase-like (PK-like)"/>
    <property type="match status" value="1"/>
</dbReference>
<dbReference type="GO" id="GO:0000932">
    <property type="term" value="C:P-body"/>
    <property type="evidence" value="ECO:0007669"/>
    <property type="project" value="TreeGrafter"/>
</dbReference>
<name>A0A0X3NX77_SCHSO</name>
<accession>A0A0X3NX77</accession>
<dbReference type="InterPro" id="IPR011009">
    <property type="entry name" value="Kinase-like_dom_sf"/>
</dbReference>
<dbReference type="GO" id="GO:0006397">
    <property type="term" value="P:mRNA processing"/>
    <property type="evidence" value="ECO:0007669"/>
    <property type="project" value="UniProtKB-KW"/>
</dbReference>
<gene>
    <name evidence="8" type="primary">PAN3</name>
    <name evidence="8" type="ORF">TR153094</name>
</gene>
<dbReference type="GO" id="GO:0008143">
    <property type="term" value="F:poly(A) binding"/>
    <property type="evidence" value="ECO:0007669"/>
    <property type="project" value="TreeGrafter"/>
</dbReference>
<dbReference type="Gene3D" id="1.10.510.10">
    <property type="entry name" value="Transferase(Phosphotransferase) domain 1"/>
    <property type="match status" value="1"/>
</dbReference>
<dbReference type="Pfam" id="PF18101">
    <property type="entry name" value="Pan3_CK"/>
    <property type="match status" value="1"/>
</dbReference>
<keyword evidence="5" id="KW-0067">ATP-binding</keyword>
<dbReference type="GO" id="GO:0031251">
    <property type="term" value="C:PAN complex"/>
    <property type="evidence" value="ECO:0007669"/>
    <property type="project" value="InterPro"/>
</dbReference>
<dbReference type="Gene3D" id="1.10.287.3700">
    <property type="match status" value="1"/>
</dbReference>
<keyword evidence="3" id="KW-0507">mRNA processing</keyword>
<evidence type="ECO:0000256" key="4">
    <source>
        <dbReference type="ARBA" id="ARBA00022741"/>
    </source>
</evidence>
<evidence type="ECO:0000256" key="6">
    <source>
        <dbReference type="ARBA" id="ARBA00023054"/>
    </source>
</evidence>
<dbReference type="GO" id="GO:0004672">
    <property type="term" value="F:protein kinase activity"/>
    <property type="evidence" value="ECO:0007669"/>
    <property type="project" value="InterPro"/>
</dbReference>
<evidence type="ECO:0000259" key="7">
    <source>
        <dbReference type="PROSITE" id="PS50011"/>
    </source>
</evidence>
<keyword evidence="6" id="KW-0175">Coiled coil</keyword>
<dbReference type="PROSITE" id="PS50011">
    <property type="entry name" value="PROTEIN_KINASE_DOM"/>
    <property type="match status" value="1"/>
</dbReference>
<keyword evidence="2" id="KW-0963">Cytoplasm</keyword>